<dbReference type="Proteomes" id="UP000224460">
    <property type="component" value="Unassembled WGS sequence"/>
</dbReference>
<name>A0AC61D9C9_9FIRM</name>
<gene>
    <name evidence="1" type="ORF">CS063_16105</name>
</gene>
<keyword evidence="1" id="KW-0808">Transferase</keyword>
<protein>
    <submittedName>
        <fullName evidence="1">Cysteine methyltransferase</fullName>
        <ecNumber evidence="1">2.1.1.63</ecNumber>
    </submittedName>
</protein>
<evidence type="ECO:0000313" key="1">
    <source>
        <dbReference type="EMBL" id="PHV69356.1"/>
    </source>
</evidence>
<dbReference type="EMBL" id="PEDL01000031">
    <property type="protein sequence ID" value="PHV69356.1"/>
    <property type="molecule type" value="Genomic_DNA"/>
</dbReference>
<evidence type="ECO:0000313" key="2">
    <source>
        <dbReference type="Proteomes" id="UP000224460"/>
    </source>
</evidence>
<dbReference type="EC" id="2.1.1.63" evidence="1"/>
<accession>A0AC61D9C9</accession>
<keyword evidence="1" id="KW-0489">Methyltransferase</keyword>
<reference evidence="1" key="1">
    <citation type="submission" date="2017-10" db="EMBL/GenBank/DDBJ databases">
        <title>Genome sequence of cellulolytic Lachnospiraceae bacterium XHS1971 isolated from hotspring sediment.</title>
        <authorList>
            <person name="Vasudevan G."/>
            <person name="Joshi A.J."/>
            <person name="Hivarkar S."/>
            <person name="Lanjekar V.B."/>
            <person name="Dhakephalkar P.K."/>
            <person name="Dagar S."/>
        </authorList>
    </citation>
    <scope>NUCLEOTIDE SEQUENCE</scope>
    <source>
        <strain evidence="1">XHS1971</strain>
    </source>
</reference>
<comment type="caution">
    <text evidence="1">The sequence shown here is derived from an EMBL/GenBank/DDBJ whole genome shotgun (WGS) entry which is preliminary data.</text>
</comment>
<sequence length="153" mass="16988">MQKRYTSVYDTIIGKVTITSDGEFIERVSFGVYEESSPCALNDRAALELEQYFKGQLKTFNLPLKPIGTPFQRQVWEALSAIPYGETRSYKQIAEAVGNSKASRAVGMANNRNPIAIIIPCHRVIGSNGKMIGYAGGLDIKECLLALEQTYKF</sequence>
<keyword evidence="2" id="KW-1185">Reference proteome</keyword>
<proteinExistence type="predicted"/>
<organism evidence="1 2">
    <name type="scientific">Sporanaerobium hydrogeniformans</name>
    <dbReference type="NCBI Taxonomy" id="3072179"/>
    <lineage>
        <taxon>Bacteria</taxon>
        <taxon>Bacillati</taxon>
        <taxon>Bacillota</taxon>
        <taxon>Clostridia</taxon>
        <taxon>Lachnospirales</taxon>
        <taxon>Lachnospiraceae</taxon>
        <taxon>Sporanaerobium</taxon>
    </lineage>
</organism>